<reference evidence="2" key="2">
    <citation type="submission" date="2024-06" db="EMBL/GenBank/DDBJ databases">
        <authorList>
            <person name="Plum-Jensen L.E."/>
            <person name="Schramm A."/>
            <person name="Marshall I.P.G."/>
        </authorList>
    </citation>
    <scope>NUCLEOTIDE SEQUENCE</scope>
    <source>
        <strain evidence="2">Rat1</strain>
    </source>
</reference>
<proteinExistence type="predicted"/>
<keyword evidence="1" id="KW-0812">Transmembrane</keyword>
<name>A0AAU8LZV1_9BACT</name>
<keyword evidence="1" id="KW-1133">Transmembrane helix</keyword>
<keyword evidence="1" id="KW-0472">Membrane</keyword>
<feature type="transmembrane region" description="Helical" evidence="1">
    <location>
        <begin position="72"/>
        <end position="96"/>
    </location>
</feature>
<reference evidence="2" key="1">
    <citation type="journal article" date="2024" name="Syst. Appl. Microbiol.">
        <title>First single-strain enrichments of Electrothrix cable bacteria, description of E. aestuarii sp. nov. and E. rattekaaiensis sp. nov., and proposal of a cable bacteria taxonomy following the rules of the SeqCode.</title>
        <authorList>
            <person name="Plum-Jensen L.E."/>
            <person name="Schramm A."/>
            <person name="Marshall I.P.G."/>
        </authorList>
    </citation>
    <scope>NUCLEOTIDE SEQUENCE</scope>
    <source>
        <strain evidence="2">Rat1</strain>
    </source>
</reference>
<dbReference type="KEGG" id="eaj:Q3M24_07020"/>
<organism evidence="2">
    <name type="scientific">Candidatus Electrothrix aestuarii</name>
    <dbReference type="NCBI Taxonomy" id="3062594"/>
    <lineage>
        <taxon>Bacteria</taxon>
        <taxon>Pseudomonadati</taxon>
        <taxon>Thermodesulfobacteriota</taxon>
        <taxon>Desulfobulbia</taxon>
        <taxon>Desulfobulbales</taxon>
        <taxon>Desulfobulbaceae</taxon>
        <taxon>Candidatus Electrothrix</taxon>
    </lineage>
</organism>
<gene>
    <name evidence="2" type="ORF">Q3M24_07020</name>
</gene>
<sequence length="97" mass="10728">MIETIKSNKGLAISTLVLSLLSQLELLWLKIAQASLSGKGQIVLFTLPCFFTAICLALLIHKEWVQGKKSRILTIMYWIGVTFSSLIPIGILIIIIS</sequence>
<evidence type="ECO:0000256" key="1">
    <source>
        <dbReference type="SAM" id="Phobius"/>
    </source>
</evidence>
<dbReference type="AlphaFoldDB" id="A0AAU8LZV1"/>
<accession>A0AAU8LZV1</accession>
<protein>
    <submittedName>
        <fullName evidence="2">Uncharacterized protein</fullName>
    </submittedName>
</protein>
<feature type="transmembrane region" description="Helical" evidence="1">
    <location>
        <begin position="42"/>
        <end position="60"/>
    </location>
</feature>
<evidence type="ECO:0000313" key="2">
    <source>
        <dbReference type="EMBL" id="XCN74491.1"/>
    </source>
</evidence>
<dbReference type="EMBL" id="CP159373">
    <property type="protein sequence ID" value="XCN74491.1"/>
    <property type="molecule type" value="Genomic_DNA"/>
</dbReference>